<keyword evidence="2" id="KW-1185">Reference proteome</keyword>
<dbReference type="WBParaSite" id="Csp11.Scaffold621.g6183.t3">
    <property type="protein sequence ID" value="Csp11.Scaffold621.g6183.t3"/>
    <property type="gene ID" value="Csp11.Scaffold621.g6183"/>
</dbReference>
<protein>
    <submittedName>
        <fullName evidence="3">DUF1758 domain-containing protein</fullName>
    </submittedName>
</protein>
<evidence type="ECO:0000256" key="1">
    <source>
        <dbReference type="SAM" id="MobiDB-lite"/>
    </source>
</evidence>
<feature type="compositionally biased region" description="Basic and acidic residues" evidence="1">
    <location>
        <begin position="19"/>
        <end position="29"/>
    </location>
</feature>
<feature type="compositionally biased region" description="Basic and acidic residues" evidence="1">
    <location>
        <begin position="83"/>
        <end position="106"/>
    </location>
</feature>
<feature type="region of interest" description="Disordered" evidence="1">
    <location>
        <begin position="1"/>
        <end position="30"/>
    </location>
</feature>
<proteinExistence type="predicted"/>
<feature type="region of interest" description="Disordered" evidence="1">
    <location>
        <begin position="82"/>
        <end position="121"/>
    </location>
</feature>
<name>A0A1I7TI79_9PELO</name>
<sequence length="121" mass="14126">MPKRSAKPSLGSYNASRTKQQEHSLDQHTHQVANFATKHTILGNALHSPQRKRWNWRYKKDYASSAFNDKITTYTIHHQSICEAREPHTKPENKVNNDREINNKEDDTNESLSLEERLTNL</sequence>
<evidence type="ECO:0000313" key="3">
    <source>
        <dbReference type="WBParaSite" id="Csp11.Scaffold621.g6183.t3"/>
    </source>
</evidence>
<evidence type="ECO:0000313" key="2">
    <source>
        <dbReference type="Proteomes" id="UP000095282"/>
    </source>
</evidence>
<reference evidence="3" key="1">
    <citation type="submission" date="2016-11" db="UniProtKB">
        <authorList>
            <consortium name="WormBaseParasite"/>
        </authorList>
    </citation>
    <scope>IDENTIFICATION</scope>
</reference>
<dbReference type="Proteomes" id="UP000095282">
    <property type="component" value="Unplaced"/>
</dbReference>
<organism evidence="2 3">
    <name type="scientific">Caenorhabditis tropicalis</name>
    <dbReference type="NCBI Taxonomy" id="1561998"/>
    <lineage>
        <taxon>Eukaryota</taxon>
        <taxon>Metazoa</taxon>
        <taxon>Ecdysozoa</taxon>
        <taxon>Nematoda</taxon>
        <taxon>Chromadorea</taxon>
        <taxon>Rhabditida</taxon>
        <taxon>Rhabditina</taxon>
        <taxon>Rhabditomorpha</taxon>
        <taxon>Rhabditoidea</taxon>
        <taxon>Rhabditidae</taxon>
        <taxon>Peloderinae</taxon>
        <taxon>Caenorhabditis</taxon>
    </lineage>
</organism>
<dbReference type="AlphaFoldDB" id="A0A1I7TI79"/>
<accession>A0A1I7TI79</accession>